<keyword evidence="2" id="KW-1185">Reference proteome</keyword>
<sequence>MTENTEANLADLIDTTFGLELTDALERALLCDTADDAQAMIDAACAPSYQHAFVMLWCVARGAAIALEDNCPAPRCRAQHEMALAPGEDIDRWPAEQRFAIRFANACIRFDRPAAVELFTAFTAVAPGALPGAQRALFHFLIHQLHG</sequence>
<reference evidence="1 2" key="1">
    <citation type="submission" date="2024-09" db="EMBL/GenBank/DDBJ databases">
        <authorList>
            <person name="Lee S.D."/>
        </authorList>
    </citation>
    <scope>NUCLEOTIDE SEQUENCE [LARGE SCALE GENOMIC DNA]</scope>
    <source>
        <strain evidence="1 2">N8-3</strain>
    </source>
</reference>
<accession>A0ABV6W2R9</accession>
<gene>
    <name evidence="1" type="ORF">ACEZDE_26045</name>
</gene>
<evidence type="ECO:0000313" key="2">
    <source>
        <dbReference type="Proteomes" id="UP001592531"/>
    </source>
</evidence>
<comment type="caution">
    <text evidence="1">The sequence shown here is derived from an EMBL/GenBank/DDBJ whole genome shotgun (WGS) entry which is preliminary data.</text>
</comment>
<dbReference type="Proteomes" id="UP001592531">
    <property type="component" value="Unassembled WGS sequence"/>
</dbReference>
<dbReference type="EMBL" id="JBHFAB010000023">
    <property type="protein sequence ID" value="MFC1420073.1"/>
    <property type="molecule type" value="Genomic_DNA"/>
</dbReference>
<name>A0ABV6W2R9_9ACTN</name>
<dbReference type="RefSeq" id="WP_380540604.1">
    <property type="nucleotide sequence ID" value="NZ_JBHFAB010000023.1"/>
</dbReference>
<protein>
    <submittedName>
        <fullName evidence="1">Uncharacterized protein</fullName>
    </submittedName>
</protein>
<evidence type="ECO:0000313" key="1">
    <source>
        <dbReference type="EMBL" id="MFC1420073.1"/>
    </source>
</evidence>
<proteinExistence type="predicted"/>
<organism evidence="1 2">
    <name type="scientific">Streptacidiphilus cavernicola</name>
    <dbReference type="NCBI Taxonomy" id="3342716"/>
    <lineage>
        <taxon>Bacteria</taxon>
        <taxon>Bacillati</taxon>
        <taxon>Actinomycetota</taxon>
        <taxon>Actinomycetes</taxon>
        <taxon>Kitasatosporales</taxon>
        <taxon>Streptomycetaceae</taxon>
        <taxon>Streptacidiphilus</taxon>
    </lineage>
</organism>